<dbReference type="PANTHER" id="PTHR30629:SF2">
    <property type="entry name" value="PROPHAGE INTEGRASE INTS-RELATED"/>
    <property type="match status" value="1"/>
</dbReference>
<organism evidence="6 7">
    <name type="scientific">Solilutibacter silvestris</name>
    <dbReference type="NCBI Taxonomy" id="1645665"/>
    <lineage>
        <taxon>Bacteria</taxon>
        <taxon>Pseudomonadati</taxon>
        <taxon>Pseudomonadota</taxon>
        <taxon>Gammaproteobacteria</taxon>
        <taxon>Lysobacterales</taxon>
        <taxon>Lysobacteraceae</taxon>
        <taxon>Solilutibacter</taxon>
    </lineage>
</organism>
<dbReference type="GO" id="GO:0003677">
    <property type="term" value="F:DNA binding"/>
    <property type="evidence" value="ECO:0007669"/>
    <property type="project" value="UniProtKB-KW"/>
</dbReference>
<dbReference type="InterPro" id="IPR011010">
    <property type="entry name" value="DNA_brk_join_enz"/>
</dbReference>
<sequence length="411" mass="46220">MPRIIREPLTLKVINQAKPTGKLYRLRDATVPGLLLRVTPAGTKVWAITWGRGQERVIGTYPVMTLEGAREAARRELGEAAEHGAPVAVVEARKPASEKPITLGDFIRDHFAPWALANQKQGQATVDALEACFGGLYERELRSIAAFDIERFKTARKKHGIKPATINRDLDRIRKVYSCAFEWDFLTEHPLRKVKRIKVDNVRVRYLSDSEDKELRKALAAREVERRASRVRHNAWHEERGSVGHPQWPKDGYTDHIVPMVLLALNTGLRRGELFGLEWGNLNLQARLLTVEAGNAKSGKTRHLPLNDDAMRMLKQWKKQGDGKGLVFPSSSGARFNNINKAWSGIVAAAKLPDFNFHDLRHDFASKLVMAGVDLNTVRELLGHADIKMTLRYAHLAPGKLADAVSRINRT</sequence>
<keyword evidence="7" id="KW-1185">Reference proteome</keyword>
<dbReference type="Proteomes" id="UP000236220">
    <property type="component" value="Unassembled WGS sequence"/>
</dbReference>
<evidence type="ECO:0000256" key="3">
    <source>
        <dbReference type="ARBA" id="ARBA00023125"/>
    </source>
</evidence>
<dbReference type="Pfam" id="PF00589">
    <property type="entry name" value="Phage_integrase"/>
    <property type="match status" value="1"/>
</dbReference>
<dbReference type="OrthoDB" id="9057547at2"/>
<dbReference type="GO" id="GO:0015074">
    <property type="term" value="P:DNA integration"/>
    <property type="evidence" value="ECO:0007669"/>
    <property type="project" value="UniProtKB-KW"/>
</dbReference>
<comment type="similarity">
    <text evidence="1">Belongs to the 'phage' integrase family.</text>
</comment>
<dbReference type="Gene3D" id="1.10.443.10">
    <property type="entry name" value="Intergrase catalytic core"/>
    <property type="match status" value="1"/>
</dbReference>
<dbReference type="SUPFAM" id="SSF56349">
    <property type="entry name" value="DNA breaking-rejoining enzymes"/>
    <property type="match status" value="1"/>
</dbReference>
<gene>
    <name evidence="6" type="ORF">Lysil_1449</name>
</gene>
<keyword evidence="2" id="KW-0229">DNA integration</keyword>
<dbReference type="InterPro" id="IPR038488">
    <property type="entry name" value="Integrase_DNA-bd_sf"/>
</dbReference>
<dbReference type="Pfam" id="PF13356">
    <property type="entry name" value="Arm-DNA-bind_3"/>
    <property type="match status" value="1"/>
</dbReference>
<feature type="domain" description="Tyr recombinase" evidence="5">
    <location>
        <begin position="214"/>
        <end position="406"/>
    </location>
</feature>
<dbReference type="InterPro" id="IPR025166">
    <property type="entry name" value="Integrase_DNA_bind_dom"/>
</dbReference>
<reference evidence="6 7" key="1">
    <citation type="submission" date="2017-08" db="EMBL/GenBank/DDBJ databases">
        <title>Lysobacter sylvestris genome.</title>
        <authorList>
            <person name="Zhang D.-C."/>
            <person name="Albuquerque L."/>
            <person name="Franca L."/>
            <person name="Froufe H.J.C."/>
            <person name="Barroso C."/>
            <person name="Egas C."/>
            <person name="Da Costa M."/>
            <person name="Margesin R."/>
        </authorList>
    </citation>
    <scope>NUCLEOTIDE SEQUENCE [LARGE SCALE GENOMIC DNA]</scope>
    <source>
        <strain evidence="6 7">AM20-91</strain>
    </source>
</reference>
<evidence type="ECO:0000256" key="4">
    <source>
        <dbReference type="ARBA" id="ARBA00023172"/>
    </source>
</evidence>
<keyword evidence="4" id="KW-0233">DNA recombination</keyword>
<comment type="caution">
    <text evidence="6">The sequence shown here is derived from an EMBL/GenBank/DDBJ whole genome shotgun (WGS) entry which is preliminary data.</text>
</comment>
<dbReference type="PROSITE" id="PS51898">
    <property type="entry name" value="TYR_RECOMBINASE"/>
    <property type="match status" value="1"/>
</dbReference>
<dbReference type="Gene3D" id="3.30.160.390">
    <property type="entry name" value="Integrase, DNA-binding domain"/>
    <property type="match status" value="1"/>
</dbReference>
<dbReference type="GO" id="GO:0006310">
    <property type="term" value="P:DNA recombination"/>
    <property type="evidence" value="ECO:0007669"/>
    <property type="project" value="UniProtKB-KW"/>
</dbReference>
<evidence type="ECO:0000313" key="7">
    <source>
        <dbReference type="Proteomes" id="UP000236220"/>
    </source>
</evidence>
<dbReference type="InterPro" id="IPR013762">
    <property type="entry name" value="Integrase-like_cat_sf"/>
</dbReference>
<name>A0A2K1Q442_9GAMM</name>
<dbReference type="InterPro" id="IPR002104">
    <property type="entry name" value="Integrase_catalytic"/>
</dbReference>
<dbReference type="InterPro" id="IPR010998">
    <property type="entry name" value="Integrase_recombinase_N"/>
</dbReference>
<accession>A0A2K1Q442</accession>
<protein>
    <submittedName>
        <fullName evidence="6">Phage integrase family protein</fullName>
    </submittedName>
</protein>
<dbReference type="InterPro" id="IPR050808">
    <property type="entry name" value="Phage_Integrase"/>
</dbReference>
<proteinExistence type="inferred from homology"/>
<evidence type="ECO:0000313" key="6">
    <source>
        <dbReference type="EMBL" id="PNS09820.1"/>
    </source>
</evidence>
<evidence type="ECO:0000256" key="2">
    <source>
        <dbReference type="ARBA" id="ARBA00022908"/>
    </source>
</evidence>
<dbReference type="EMBL" id="NPZB01000001">
    <property type="protein sequence ID" value="PNS09820.1"/>
    <property type="molecule type" value="Genomic_DNA"/>
</dbReference>
<dbReference type="AlphaFoldDB" id="A0A2K1Q442"/>
<dbReference type="Gene3D" id="1.10.150.130">
    <property type="match status" value="1"/>
</dbReference>
<dbReference type="CDD" id="cd00796">
    <property type="entry name" value="INT_Rci_Hp1_C"/>
    <property type="match status" value="1"/>
</dbReference>
<dbReference type="RefSeq" id="WP_103074844.1">
    <property type="nucleotide sequence ID" value="NZ_NPZB01000001.1"/>
</dbReference>
<evidence type="ECO:0000259" key="5">
    <source>
        <dbReference type="PROSITE" id="PS51898"/>
    </source>
</evidence>
<keyword evidence="3" id="KW-0238">DNA-binding</keyword>
<evidence type="ECO:0000256" key="1">
    <source>
        <dbReference type="ARBA" id="ARBA00008857"/>
    </source>
</evidence>
<dbReference type="PANTHER" id="PTHR30629">
    <property type="entry name" value="PROPHAGE INTEGRASE"/>
    <property type="match status" value="1"/>
</dbReference>